<protein>
    <submittedName>
        <fullName evidence="3">Type II toxin-antitoxin system PemK/MazF family toxin</fullName>
    </submittedName>
</protein>
<dbReference type="SUPFAM" id="SSF50118">
    <property type="entry name" value="Cell growth inhibitor/plasmid maintenance toxic component"/>
    <property type="match status" value="1"/>
</dbReference>
<dbReference type="EMBL" id="JAQMTI010000037">
    <property type="protein sequence ID" value="MDB9440315.1"/>
    <property type="molecule type" value="Genomic_DNA"/>
</dbReference>
<evidence type="ECO:0000313" key="3">
    <source>
        <dbReference type="EMBL" id="MDB9440315.1"/>
    </source>
</evidence>
<dbReference type="InterPro" id="IPR011067">
    <property type="entry name" value="Plasmid_toxin/cell-grow_inhib"/>
</dbReference>
<sequence length="124" mass="13716">MNQSVRKSGSNVYVPDRGDIVWLYFDPQAGHEQAGNRPALIISPMIYNDFGLAIVCPITNSTKGYAFEVPVPNGINTTGFVLADHIKSVDWKARKAKFIEKVSVEFVTEVISILSSIIPYPQTD</sequence>
<evidence type="ECO:0000256" key="2">
    <source>
        <dbReference type="ARBA" id="ARBA00022649"/>
    </source>
</evidence>
<dbReference type="PANTHER" id="PTHR33988:SF3">
    <property type="entry name" value="ENDORIBONUCLEASE TOXIN CHPB-RELATED"/>
    <property type="match status" value="1"/>
</dbReference>
<evidence type="ECO:0000256" key="1">
    <source>
        <dbReference type="ARBA" id="ARBA00007521"/>
    </source>
</evidence>
<name>A0ABT4ZLR7_9CYAN</name>
<gene>
    <name evidence="3" type="ORF">PN497_02805</name>
</gene>
<evidence type="ECO:0000313" key="4">
    <source>
        <dbReference type="Proteomes" id="UP001211711"/>
    </source>
</evidence>
<organism evidence="3 4">
    <name type="scientific">Sphaerospermopsis kisseleviana CS-549</name>
    <dbReference type="NCBI Taxonomy" id="3021783"/>
    <lineage>
        <taxon>Bacteria</taxon>
        <taxon>Bacillati</taxon>
        <taxon>Cyanobacteriota</taxon>
        <taxon>Cyanophyceae</taxon>
        <taxon>Nostocales</taxon>
        <taxon>Aphanizomenonaceae</taxon>
        <taxon>Sphaerospermopsis</taxon>
        <taxon>Sphaerospermopsis kisseleviana</taxon>
    </lineage>
</organism>
<comment type="caution">
    <text evidence="3">The sequence shown here is derived from an EMBL/GenBank/DDBJ whole genome shotgun (WGS) entry which is preliminary data.</text>
</comment>
<dbReference type="InterPro" id="IPR003477">
    <property type="entry name" value="PemK-like"/>
</dbReference>
<dbReference type="Gene3D" id="2.30.30.110">
    <property type="match status" value="1"/>
</dbReference>
<dbReference type="GeneID" id="78012557"/>
<accession>A0ABT4ZLR7</accession>
<dbReference type="RefSeq" id="WP_028089797.1">
    <property type="nucleotide sequence ID" value="NZ_JAQMTI010000037.1"/>
</dbReference>
<reference evidence="3 4" key="1">
    <citation type="submission" date="2023-01" db="EMBL/GenBank/DDBJ databases">
        <title>Genomes from the Australian National Cyanobacteria Reference Collection.</title>
        <authorList>
            <person name="Willis A."/>
            <person name="Lee E.M.F."/>
        </authorList>
    </citation>
    <scope>NUCLEOTIDE SEQUENCE [LARGE SCALE GENOMIC DNA]</scope>
    <source>
        <strain evidence="3 4">CS-549</strain>
    </source>
</reference>
<comment type="similarity">
    <text evidence="1">Belongs to the PemK/MazF family.</text>
</comment>
<dbReference type="Proteomes" id="UP001211711">
    <property type="component" value="Unassembled WGS sequence"/>
</dbReference>
<keyword evidence="4" id="KW-1185">Reference proteome</keyword>
<dbReference type="Pfam" id="PF02452">
    <property type="entry name" value="PemK_toxin"/>
    <property type="match status" value="1"/>
</dbReference>
<keyword evidence="2" id="KW-1277">Toxin-antitoxin system</keyword>
<proteinExistence type="inferred from homology"/>
<dbReference type="PANTHER" id="PTHR33988">
    <property type="entry name" value="ENDORIBONUCLEASE MAZF-RELATED"/>
    <property type="match status" value="1"/>
</dbReference>